<evidence type="ECO:0000256" key="1">
    <source>
        <dbReference type="SAM" id="Phobius"/>
    </source>
</evidence>
<evidence type="ECO:0000313" key="3">
    <source>
        <dbReference type="Proteomes" id="UP000460272"/>
    </source>
</evidence>
<organism evidence="2 3">
    <name type="scientific">Trebonia kvetii</name>
    <dbReference type="NCBI Taxonomy" id="2480626"/>
    <lineage>
        <taxon>Bacteria</taxon>
        <taxon>Bacillati</taxon>
        <taxon>Actinomycetota</taxon>
        <taxon>Actinomycetes</taxon>
        <taxon>Streptosporangiales</taxon>
        <taxon>Treboniaceae</taxon>
        <taxon>Trebonia</taxon>
    </lineage>
</organism>
<keyword evidence="1" id="KW-0472">Membrane</keyword>
<dbReference type="OrthoDB" id="3831145at2"/>
<keyword evidence="1" id="KW-0812">Transmembrane</keyword>
<comment type="caution">
    <text evidence="2">The sequence shown here is derived from an EMBL/GenBank/DDBJ whole genome shotgun (WGS) entry which is preliminary data.</text>
</comment>
<proteinExistence type="predicted"/>
<dbReference type="RefSeq" id="WP_145851245.1">
    <property type="nucleotide sequence ID" value="NZ_RPFW01000001.1"/>
</dbReference>
<dbReference type="EMBL" id="RPFW01000001">
    <property type="protein sequence ID" value="TVZ06490.1"/>
    <property type="molecule type" value="Genomic_DNA"/>
</dbReference>
<accession>A0A6P2C5N9</accession>
<reference evidence="2 3" key="1">
    <citation type="submission" date="2018-11" db="EMBL/GenBank/DDBJ databases">
        <title>Trebonia kvetii gen.nov., sp.nov., a novel acidophilic actinobacterium, and proposal of the new actinobacterial family Treboniaceae fam. nov.</title>
        <authorList>
            <person name="Rapoport D."/>
            <person name="Sagova-Mareckova M."/>
            <person name="Sedlacek I."/>
            <person name="Provaznik J."/>
            <person name="Kralova S."/>
            <person name="Pavlinic D."/>
            <person name="Benes V."/>
            <person name="Kopecky J."/>
        </authorList>
    </citation>
    <scope>NUCLEOTIDE SEQUENCE [LARGE SCALE GENOMIC DNA]</scope>
    <source>
        <strain evidence="2 3">15Tr583</strain>
    </source>
</reference>
<keyword evidence="3" id="KW-1185">Reference proteome</keyword>
<keyword evidence="1" id="KW-1133">Transmembrane helix</keyword>
<name>A0A6P2C5N9_9ACTN</name>
<dbReference type="Proteomes" id="UP000460272">
    <property type="component" value="Unassembled WGS sequence"/>
</dbReference>
<feature type="transmembrane region" description="Helical" evidence="1">
    <location>
        <begin position="112"/>
        <end position="131"/>
    </location>
</feature>
<protein>
    <recommendedName>
        <fullName evidence="4">DUF2569 family protein</fullName>
    </recommendedName>
</protein>
<feature type="transmembrane region" description="Helical" evidence="1">
    <location>
        <begin position="81"/>
        <end position="100"/>
    </location>
</feature>
<evidence type="ECO:0008006" key="4">
    <source>
        <dbReference type="Google" id="ProtNLM"/>
    </source>
</evidence>
<feature type="transmembrane region" description="Helical" evidence="1">
    <location>
        <begin position="39"/>
        <end position="61"/>
    </location>
</feature>
<sequence>MLKTPASGQAALAGLEKRLTGNVPDDSDIPSPVRKAVRFMLAGAGVTVVFALFEVIVLLADRNSIGNINGKPPSSAQVGEAVVFVLIEYAILTAVWIMMARLNRAGRSWGRIAASVLFAISTWQLYTVVHSVGAAKYITVADIIYIVLIFAMWLAGMGAIAMLWRPESSIYFRERTALR</sequence>
<evidence type="ECO:0000313" key="2">
    <source>
        <dbReference type="EMBL" id="TVZ06490.1"/>
    </source>
</evidence>
<dbReference type="AlphaFoldDB" id="A0A6P2C5N9"/>
<feature type="transmembrane region" description="Helical" evidence="1">
    <location>
        <begin position="143"/>
        <end position="164"/>
    </location>
</feature>
<gene>
    <name evidence="2" type="ORF">EAS64_03460</name>
</gene>